<dbReference type="InterPro" id="IPR052254">
    <property type="entry name" value="CUL4-DDB1_E3_ligase_receptor"/>
</dbReference>
<dbReference type="AlphaFoldDB" id="A0A067Q6L9"/>
<feature type="repeat" description="WD" evidence="3">
    <location>
        <begin position="346"/>
        <end position="377"/>
    </location>
</feature>
<name>A0A067Q6L9_9AGAM</name>
<dbReference type="PROSITE" id="PS50082">
    <property type="entry name" value="WD_REPEATS_2"/>
    <property type="match status" value="1"/>
</dbReference>
<dbReference type="EMBL" id="KL197711">
    <property type="protein sequence ID" value="KDQ62614.1"/>
    <property type="molecule type" value="Genomic_DNA"/>
</dbReference>
<evidence type="ECO:0000256" key="2">
    <source>
        <dbReference type="ARBA" id="ARBA00022737"/>
    </source>
</evidence>
<dbReference type="InterPro" id="IPR036322">
    <property type="entry name" value="WD40_repeat_dom_sf"/>
</dbReference>
<dbReference type="InterPro" id="IPR001680">
    <property type="entry name" value="WD40_rpt"/>
</dbReference>
<accession>A0A067Q6L9</accession>
<dbReference type="STRING" id="933084.A0A067Q6L9"/>
<dbReference type="Gene3D" id="2.130.10.10">
    <property type="entry name" value="YVTN repeat-like/Quinoprotein amine dehydrogenase"/>
    <property type="match status" value="1"/>
</dbReference>
<evidence type="ECO:0000313" key="5">
    <source>
        <dbReference type="EMBL" id="KDQ62614.1"/>
    </source>
</evidence>
<sequence length="442" mass="49052">MPRELPGFYWDEEKRRYFPLSSKPSQPSTAAVKAAVTSKTPSGHTPRSSSPKPSKKTRSHGLWKSSEKVRSTSSGSSNCARRTIHEIVSSQIASTSRVIPTSVPLQANGNITAFCTTSLDGNTRRMIGDSQGWLYSYEGADDNWDGVDTPAHPAPRWLPNLSLTSEITSICMSGSRCVATSYGPSCKIVVQDLSTTEAYVLSPGDRVIHDIWTAHLQDRSLTLGVRKKAIYIRDIDTARSLETLDTQSDVFAVHQNENLVLTGARNGWVKRFDMRIDSPHGQDLLQNKYKDCRSSITYLNVINEWRLLTSTVNGDLEMFDLRFPNHTDPLMTFSGHINSYSMKLPVAIDPSSSFIFAAGQDSRVRAWSLHTGEILHPPQGGPSTSSTREIQADVTNPLKVTFDKPVSALQVTREREGSCLWATSGRNLYQCHLGQRPSWDFS</sequence>
<evidence type="ECO:0000313" key="6">
    <source>
        <dbReference type="Proteomes" id="UP000027265"/>
    </source>
</evidence>
<dbReference type="InterPro" id="IPR015943">
    <property type="entry name" value="WD40/YVTN_repeat-like_dom_sf"/>
</dbReference>
<dbReference type="InParanoid" id="A0A067Q6L9"/>
<gene>
    <name evidence="5" type="ORF">JAAARDRAFT_66305</name>
</gene>
<feature type="region of interest" description="Disordered" evidence="4">
    <location>
        <begin position="19"/>
        <end position="78"/>
    </location>
</feature>
<dbReference type="Proteomes" id="UP000027265">
    <property type="component" value="Unassembled WGS sequence"/>
</dbReference>
<dbReference type="FunCoup" id="A0A067Q6L9">
    <property type="interactions" value="4"/>
</dbReference>
<keyword evidence="2" id="KW-0677">Repeat</keyword>
<dbReference type="Pfam" id="PF23761">
    <property type="entry name" value="Beta-prop_DCAF4"/>
    <property type="match status" value="1"/>
</dbReference>
<dbReference type="HOGENOM" id="CLU_049928_0_0_1"/>
<evidence type="ECO:0000256" key="4">
    <source>
        <dbReference type="SAM" id="MobiDB-lite"/>
    </source>
</evidence>
<reference evidence="6" key="1">
    <citation type="journal article" date="2014" name="Proc. Natl. Acad. Sci. U.S.A.">
        <title>Extensive sampling of basidiomycete genomes demonstrates inadequacy of the white-rot/brown-rot paradigm for wood decay fungi.</title>
        <authorList>
            <person name="Riley R."/>
            <person name="Salamov A.A."/>
            <person name="Brown D.W."/>
            <person name="Nagy L.G."/>
            <person name="Floudas D."/>
            <person name="Held B.W."/>
            <person name="Levasseur A."/>
            <person name="Lombard V."/>
            <person name="Morin E."/>
            <person name="Otillar R."/>
            <person name="Lindquist E.A."/>
            <person name="Sun H."/>
            <person name="LaButti K.M."/>
            <person name="Schmutz J."/>
            <person name="Jabbour D."/>
            <person name="Luo H."/>
            <person name="Baker S.E."/>
            <person name="Pisabarro A.G."/>
            <person name="Walton J.D."/>
            <person name="Blanchette R.A."/>
            <person name="Henrissat B."/>
            <person name="Martin F."/>
            <person name="Cullen D."/>
            <person name="Hibbett D.S."/>
            <person name="Grigoriev I.V."/>
        </authorList>
    </citation>
    <scope>NUCLEOTIDE SEQUENCE [LARGE SCALE GENOMIC DNA]</scope>
    <source>
        <strain evidence="6">MUCL 33604</strain>
    </source>
</reference>
<keyword evidence="6" id="KW-1185">Reference proteome</keyword>
<keyword evidence="1 3" id="KW-0853">WD repeat</keyword>
<dbReference type="OrthoDB" id="128867at2759"/>
<protein>
    <recommendedName>
        <fullName evidence="7">WD40 repeat-like protein</fullName>
    </recommendedName>
</protein>
<dbReference type="SUPFAM" id="SSF50978">
    <property type="entry name" value="WD40 repeat-like"/>
    <property type="match status" value="1"/>
</dbReference>
<feature type="compositionally biased region" description="Low complexity" evidence="4">
    <location>
        <begin position="27"/>
        <end position="52"/>
    </location>
</feature>
<evidence type="ECO:0000256" key="1">
    <source>
        <dbReference type="ARBA" id="ARBA00022574"/>
    </source>
</evidence>
<dbReference type="PANTHER" id="PTHR44472:SF1">
    <property type="entry name" value="DDB1 AND CUL4 ASSOCIATED FACTOR 4"/>
    <property type="match status" value="1"/>
</dbReference>
<organism evidence="5 6">
    <name type="scientific">Jaapia argillacea MUCL 33604</name>
    <dbReference type="NCBI Taxonomy" id="933084"/>
    <lineage>
        <taxon>Eukaryota</taxon>
        <taxon>Fungi</taxon>
        <taxon>Dikarya</taxon>
        <taxon>Basidiomycota</taxon>
        <taxon>Agaricomycotina</taxon>
        <taxon>Agaricomycetes</taxon>
        <taxon>Agaricomycetidae</taxon>
        <taxon>Jaapiales</taxon>
        <taxon>Jaapiaceae</taxon>
        <taxon>Jaapia</taxon>
    </lineage>
</organism>
<dbReference type="PANTHER" id="PTHR44472">
    <property type="entry name" value="DDB1- AND CUL4-ASSOCIATED FACTOR 4-RELATED"/>
    <property type="match status" value="1"/>
</dbReference>
<dbReference type="GO" id="GO:0080008">
    <property type="term" value="C:Cul4-RING E3 ubiquitin ligase complex"/>
    <property type="evidence" value="ECO:0007669"/>
    <property type="project" value="TreeGrafter"/>
</dbReference>
<proteinExistence type="predicted"/>
<evidence type="ECO:0000256" key="3">
    <source>
        <dbReference type="PROSITE-ProRule" id="PRU00221"/>
    </source>
</evidence>
<evidence type="ECO:0008006" key="7">
    <source>
        <dbReference type="Google" id="ProtNLM"/>
    </source>
</evidence>